<name>A0A967EIM6_9PROT</name>
<keyword evidence="3" id="KW-1185">Reference proteome</keyword>
<proteinExistence type="predicted"/>
<evidence type="ECO:0000313" key="2">
    <source>
        <dbReference type="EMBL" id="NHO53514.1"/>
    </source>
</evidence>
<dbReference type="AlphaFoldDB" id="A0A967EIM6"/>
<gene>
    <name evidence="2" type="ORF">GOB87_05975</name>
</gene>
<keyword evidence="1" id="KW-0732">Signal</keyword>
<reference evidence="2" key="1">
    <citation type="submission" date="2019-11" db="EMBL/GenBank/DDBJ databases">
        <title>Description of new Acetobacter species.</title>
        <authorList>
            <person name="Cleenwerck I."/>
            <person name="Sombolestani A.S."/>
        </authorList>
    </citation>
    <scope>NUCLEOTIDE SEQUENCE</scope>
    <source>
        <strain evidence="2">LMG 1626</strain>
    </source>
</reference>
<organism evidence="2 3">
    <name type="scientific">Acetobacter estunensis</name>
    <dbReference type="NCBI Taxonomy" id="104097"/>
    <lineage>
        <taxon>Bacteria</taxon>
        <taxon>Pseudomonadati</taxon>
        <taxon>Pseudomonadota</taxon>
        <taxon>Alphaproteobacteria</taxon>
        <taxon>Acetobacterales</taxon>
        <taxon>Acetobacteraceae</taxon>
        <taxon>Acetobacter</taxon>
    </lineage>
</organism>
<dbReference type="Proteomes" id="UP000597459">
    <property type="component" value="Unassembled WGS sequence"/>
</dbReference>
<evidence type="ECO:0000256" key="1">
    <source>
        <dbReference type="SAM" id="SignalP"/>
    </source>
</evidence>
<evidence type="ECO:0000313" key="3">
    <source>
        <dbReference type="Proteomes" id="UP000597459"/>
    </source>
</evidence>
<feature type="signal peptide" evidence="1">
    <location>
        <begin position="1"/>
        <end position="17"/>
    </location>
</feature>
<feature type="chain" id="PRO_5037454710" description="Lipoprotein" evidence="1">
    <location>
        <begin position="18"/>
        <end position="95"/>
    </location>
</feature>
<protein>
    <recommendedName>
        <fullName evidence="4">Lipoprotein</fullName>
    </recommendedName>
</protein>
<sequence length="95" mass="10544">MQRMARRAFPFVALALAACSPEMGRTWNDTDISCLRKQMGDAVHTSFPLAANECQRLTNHNTIFGADHAKIIPLDLKGAPDLQALAEEYGYSYTK</sequence>
<evidence type="ECO:0008006" key="4">
    <source>
        <dbReference type="Google" id="ProtNLM"/>
    </source>
</evidence>
<dbReference type="PROSITE" id="PS51257">
    <property type="entry name" value="PROKAR_LIPOPROTEIN"/>
    <property type="match status" value="1"/>
</dbReference>
<dbReference type="EMBL" id="WOTH01000008">
    <property type="protein sequence ID" value="NHO53514.1"/>
    <property type="molecule type" value="Genomic_DNA"/>
</dbReference>
<accession>A0A967EIM6</accession>
<comment type="caution">
    <text evidence="2">The sequence shown here is derived from an EMBL/GenBank/DDBJ whole genome shotgun (WGS) entry which is preliminary data.</text>
</comment>